<keyword evidence="2" id="KW-1185">Reference proteome</keyword>
<proteinExistence type="predicted"/>
<evidence type="ECO:0000313" key="1">
    <source>
        <dbReference type="EMBL" id="AWM14457.1"/>
    </source>
</evidence>
<dbReference type="OrthoDB" id="5701146at2"/>
<dbReference type="AlphaFoldDB" id="A0A2U8QW80"/>
<reference evidence="1 2" key="1">
    <citation type="submission" date="2018-05" db="EMBL/GenBank/DDBJ databases">
        <title>Flavobacterium sp. MEBiC07310.</title>
        <authorList>
            <person name="Baek K."/>
        </authorList>
    </citation>
    <scope>NUCLEOTIDE SEQUENCE [LARGE SCALE GENOMIC DNA]</scope>
    <source>
        <strain evidence="1 2">MEBiC07310</strain>
    </source>
</reference>
<organism evidence="1 2">
    <name type="scientific">Flavobacterium sediminis</name>
    <dbReference type="NCBI Taxonomy" id="2201181"/>
    <lineage>
        <taxon>Bacteria</taxon>
        <taxon>Pseudomonadati</taxon>
        <taxon>Bacteroidota</taxon>
        <taxon>Flavobacteriia</taxon>
        <taxon>Flavobacteriales</taxon>
        <taxon>Flavobacteriaceae</taxon>
        <taxon>Flavobacterium</taxon>
    </lineage>
</organism>
<evidence type="ECO:0000313" key="2">
    <source>
        <dbReference type="Proteomes" id="UP000245429"/>
    </source>
</evidence>
<accession>A0A2U8QW80</accession>
<name>A0A2U8QW80_9FLAO</name>
<dbReference type="RefSeq" id="WP_109569816.1">
    <property type="nucleotide sequence ID" value="NZ_CP029463.1"/>
</dbReference>
<dbReference type="KEGG" id="fse:DI487_11725"/>
<dbReference type="Proteomes" id="UP000245429">
    <property type="component" value="Chromosome"/>
</dbReference>
<dbReference type="EMBL" id="CP029463">
    <property type="protein sequence ID" value="AWM14457.1"/>
    <property type="molecule type" value="Genomic_DNA"/>
</dbReference>
<protein>
    <submittedName>
        <fullName evidence="1">Uncharacterized protein</fullName>
    </submittedName>
</protein>
<sequence>MEIKLKFGFDELLFGMKQNHVETLYGKADFQYKDEEQNVILGYNDLKSRLTFYEEEGFRLGYITISNPEAVLFGEKVMGKSREEVLQVLKANKITQWETEVNDGVTMLFNEENWVFLHFDYGVLVTIEIGAVFTQKDEFDWKFKA</sequence>
<gene>
    <name evidence="1" type="ORF">DI487_11725</name>
</gene>